<dbReference type="NCBIfam" id="NF006817">
    <property type="entry name" value="PRK09336.1"/>
    <property type="match status" value="1"/>
</dbReference>
<feature type="region of interest" description="Disordered" evidence="3">
    <location>
        <begin position="1"/>
        <end position="39"/>
    </location>
</feature>
<gene>
    <name evidence="4" type="ordered locus">Vdis_0508</name>
</gene>
<keyword evidence="2" id="KW-0687">Ribonucleoprotein</keyword>
<dbReference type="EMBL" id="CP002100">
    <property type="protein sequence ID" value="ADN49907.1"/>
    <property type="molecule type" value="Genomic_DNA"/>
</dbReference>
<dbReference type="Pfam" id="PF04758">
    <property type="entry name" value="Ribosomal_S30"/>
    <property type="match status" value="1"/>
</dbReference>
<dbReference type="HOGENOM" id="CLU_209471_0_0_2"/>
<dbReference type="AlphaFoldDB" id="E1QUI1"/>
<evidence type="ECO:0000313" key="4">
    <source>
        <dbReference type="EMBL" id="ADN49907.1"/>
    </source>
</evidence>
<dbReference type="GO" id="GO:0006412">
    <property type="term" value="P:translation"/>
    <property type="evidence" value="ECO:0007669"/>
    <property type="project" value="InterPro"/>
</dbReference>
<reference evidence="4 5" key="1">
    <citation type="journal article" date="2010" name="Stand. Genomic Sci.">
        <title>Complete genome sequence of Vulcanisaeta distributa type strain (IC-017).</title>
        <authorList>
            <person name="Mavromatis K."/>
            <person name="Sikorski J."/>
            <person name="Pabst E."/>
            <person name="Teshima H."/>
            <person name="Lapidus A."/>
            <person name="Lucas S."/>
            <person name="Nolan M."/>
            <person name="Glavina Del Rio T."/>
            <person name="Cheng J.F."/>
            <person name="Bruce D."/>
            <person name="Goodwin L."/>
            <person name="Pitluck S."/>
            <person name="Liolios K."/>
            <person name="Ivanova N."/>
            <person name="Mikhailova N."/>
            <person name="Pati A."/>
            <person name="Chen A."/>
            <person name="Palaniappan K."/>
            <person name="Land M."/>
            <person name="Hauser L."/>
            <person name="Chang Y.J."/>
            <person name="Jeffries C.D."/>
            <person name="Rohde M."/>
            <person name="Spring S."/>
            <person name="Goker M."/>
            <person name="Wirth R."/>
            <person name="Woyke T."/>
            <person name="Bristow J."/>
            <person name="Eisen J.A."/>
            <person name="Markowitz V."/>
            <person name="Hugenholtz P."/>
            <person name="Klenk H.P."/>
            <person name="Kyrpides N.C."/>
        </authorList>
    </citation>
    <scope>NUCLEOTIDE SEQUENCE [LARGE SCALE GENOMIC DNA]</scope>
    <source>
        <strain evidence="5">DSM 14429 / JCM 11212 / NBRC 100878 / IC-017</strain>
    </source>
</reference>
<dbReference type="RefSeq" id="WP_013335632.1">
    <property type="nucleotide sequence ID" value="NC_014537.1"/>
</dbReference>
<evidence type="ECO:0000256" key="2">
    <source>
        <dbReference type="ARBA" id="ARBA00023274"/>
    </source>
</evidence>
<evidence type="ECO:0000256" key="3">
    <source>
        <dbReference type="SAM" id="MobiDB-lite"/>
    </source>
</evidence>
<dbReference type="InterPro" id="IPR006846">
    <property type="entry name" value="Ribosomal_eS30"/>
</dbReference>
<evidence type="ECO:0000256" key="1">
    <source>
        <dbReference type="ARBA" id="ARBA00022980"/>
    </source>
</evidence>
<sequence>MCLSHGSLTKAGKVRSQTPRIPPKPKKNLIPRRRNSRNYRRLLYRLGQGQQVS</sequence>
<dbReference type="Proteomes" id="UP000006681">
    <property type="component" value="Chromosome"/>
</dbReference>
<keyword evidence="1 4" id="KW-0689">Ribosomal protein</keyword>
<evidence type="ECO:0000313" key="5">
    <source>
        <dbReference type="Proteomes" id="UP000006681"/>
    </source>
</evidence>
<dbReference type="GO" id="GO:1990904">
    <property type="term" value="C:ribonucleoprotein complex"/>
    <property type="evidence" value="ECO:0007669"/>
    <property type="project" value="UniProtKB-KW"/>
</dbReference>
<proteinExistence type="predicted"/>
<dbReference type="GO" id="GO:0003735">
    <property type="term" value="F:structural constituent of ribosome"/>
    <property type="evidence" value="ECO:0007669"/>
    <property type="project" value="InterPro"/>
</dbReference>
<protein>
    <submittedName>
        <fullName evidence="4">Ribosomal protein S30</fullName>
    </submittedName>
</protein>
<organism evidence="4 5">
    <name type="scientific">Vulcanisaeta distributa (strain DSM 14429 / JCM 11212 / NBRC 100878 / IC-017)</name>
    <dbReference type="NCBI Taxonomy" id="572478"/>
    <lineage>
        <taxon>Archaea</taxon>
        <taxon>Thermoproteota</taxon>
        <taxon>Thermoprotei</taxon>
        <taxon>Thermoproteales</taxon>
        <taxon>Thermoproteaceae</taxon>
        <taxon>Vulcanisaeta</taxon>
    </lineage>
</organism>
<dbReference type="KEGG" id="vdi:Vdis_0508"/>
<dbReference type="GO" id="GO:0005840">
    <property type="term" value="C:ribosome"/>
    <property type="evidence" value="ECO:0007669"/>
    <property type="project" value="UniProtKB-KW"/>
</dbReference>
<accession>E1QUI1</accession>
<dbReference type="eggNOG" id="arCOG04293">
    <property type="taxonomic scope" value="Archaea"/>
</dbReference>
<name>E1QUI1_VULDI</name>
<keyword evidence="5" id="KW-1185">Reference proteome</keyword>
<dbReference type="GeneID" id="41583050"/>
<feature type="compositionally biased region" description="Basic residues" evidence="3">
    <location>
        <begin position="23"/>
        <end position="39"/>
    </location>
</feature>
<reference evidence="5" key="2">
    <citation type="journal article" date="2010" name="Stand. Genomic Sci.">
        <title>Complete genome sequence of Vulcanisaeta distributa type strain (IC-017T).</title>
        <authorList>
            <person name="Mavromatis K."/>
            <person name="Sikorski J."/>
            <person name="Pabst E."/>
            <person name="Teshima H."/>
            <person name="Lapidus A."/>
            <person name="Lucas S."/>
            <person name="Nolan M."/>
            <person name="Glavina Del Rio T."/>
            <person name="Cheng J."/>
            <person name="Bruce D."/>
            <person name="Goodwin L."/>
            <person name="Pitluck S."/>
            <person name="Liolios K."/>
            <person name="Ivanova N."/>
            <person name="Mikhailova N."/>
            <person name="Pati A."/>
            <person name="Chen A."/>
            <person name="Palaniappan K."/>
            <person name="Land M."/>
            <person name="Hauser L."/>
            <person name="Chang Y."/>
            <person name="Jeffries C."/>
            <person name="Rohde M."/>
            <person name="Spring S."/>
            <person name="Goker M."/>
            <person name="Wirth R."/>
            <person name="Woyke T."/>
            <person name="Bristow J."/>
            <person name="Eisen J."/>
            <person name="Markowitz V."/>
            <person name="Hugenholtz P."/>
            <person name="Klenk H."/>
            <person name="Kyrpides N."/>
        </authorList>
    </citation>
    <scope>NUCLEOTIDE SEQUENCE [LARGE SCALE GENOMIC DNA]</scope>
    <source>
        <strain evidence="5">DSM 14429 / JCM 11212 / NBRC 100878 / IC-017</strain>
    </source>
</reference>